<organism evidence="5 6">
    <name type="scientific">Nakaseomyces bracarensis</name>
    <dbReference type="NCBI Taxonomy" id="273131"/>
    <lineage>
        <taxon>Eukaryota</taxon>
        <taxon>Fungi</taxon>
        <taxon>Dikarya</taxon>
        <taxon>Ascomycota</taxon>
        <taxon>Saccharomycotina</taxon>
        <taxon>Saccharomycetes</taxon>
        <taxon>Saccharomycetales</taxon>
        <taxon>Saccharomycetaceae</taxon>
        <taxon>Nakaseomyces</taxon>
    </lineage>
</organism>
<feature type="compositionally biased region" description="Polar residues" evidence="3">
    <location>
        <begin position="640"/>
        <end position="655"/>
    </location>
</feature>
<keyword evidence="6" id="KW-1185">Reference proteome</keyword>
<feature type="compositionally biased region" description="Basic and acidic residues" evidence="3">
    <location>
        <begin position="661"/>
        <end position="675"/>
    </location>
</feature>
<feature type="region of interest" description="Disordered" evidence="3">
    <location>
        <begin position="529"/>
        <end position="560"/>
    </location>
</feature>
<dbReference type="InterPro" id="IPR009449">
    <property type="entry name" value="Sec2_N"/>
</dbReference>
<dbReference type="Proteomes" id="UP001623330">
    <property type="component" value="Unassembled WGS sequence"/>
</dbReference>
<feature type="coiled-coil region" evidence="2">
    <location>
        <begin position="46"/>
        <end position="108"/>
    </location>
</feature>
<protein>
    <submittedName>
        <fullName evidence="5">Rab guanine nucleotide exchange factor SEC2</fullName>
    </submittedName>
</protein>
<gene>
    <name evidence="5" type="ORF">RNJ44_00899</name>
</gene>
<evidence type="ECO:0000313" key="6">
    <source>
        <dbReference type="Proteomes" id="UP001623330"/>
    </source>
</evidence>
<feature type="compositionally biased region" description="Basic and acidic residues" evidence="3">
    <location>
        <begin position="624"/>
        <end position="633"/>
    </location>
</feature>
<feature type="compositionally biased region" description="Polar residues" evidence="3">
    <location>
        <begin position="541"/>
        <end position="554"/>
    </location>
</feature>
<feature type="region of interest" description="Disordered" evidence="3">
    <location>
        <begin position="423"/>
        <end position="443"/>
    </location>
</feature>
<feature type="coiled-coil region" evidence="2">
    <location>
        <begin position="138"/>
        <end position="165"/>
    </location>
</feature>
<feature type="domain" description="GDP/GTP exchange factor Sec2 N-terminal" evidence="4">
    <location>
        <begin position="29"/>
        <end position="162"/>
    </location>
</feature>
<name>A0ABR4NQM4_9SACH</name>
<feature type="compositionally biased region" description="Polar residues" evidence="3">
    <location>
        <begin position="707"/>
        <end position="723"/>
    </location>
</feature>
<dbReference type="InterPro" id="IPR040351">
    <property type="entry name" value="RAB3IL/RAB3IP/Sec2"/>
</dbReference>
<evidence type="ECO:0000313" key="5">
    <source>
        <dbReference type="EMBL" id="KAL3230450.1"/>
    </source>
</evidence>
<sequence length="734" mass="82540">MSDPNEESKRISVQVSTLSTQLIESIDRQSELEKRLRDAQIIINKQKHVMHELDELKKKNSEMNNKQTEYEDKIRTLEGELIEEKQKRGSAEKEAEKLGQEVEDLTASLFDEANNMVADARREKYDTELLNNRLHDTLKEKDAVLETLTLQLKNLKKVLQHVDSETNSSQVNKRASVITTDTNASSTGSFKNISRKMSNASFEACGSPLYSPFVTTVRYDLNLYNEFLKFVAVLPHCSSIKSTSTESKLLKRLVTDEIQPVLRIDNASGIGWLVRKTLLTSMMEGQVVVEPLSGINEAYQLGYETHQTDSQESENVELPHMFNFPLNSPPIAVRDPCAICSENRDDIIEHARMYVLKTFTKEEDGTTSITNSFPLCHWCLIKVRQTCEIFAFLRSLKLGAWNLEKVTLSTISKGDSLLKFSQVTKSHKKEPSSEEKRGNRKSIINTLSRSSSTKVAPVVESQITPVVKAGQPTTNIQRAWVQLCKLRSMLHWAHIGIWNIDDSMLLKIGPISSEEEENFDSRLPDVFEGASTEDLDGYPSSEMNGSESFQLKNDGSNDESFDFEKKAKEVETLKKLEGDKGGDSNIDANNPKLSNTELDKMGDSNTVDKDEAESEGVRYNDSNLKNDEKDTSDKVVVIQGQETANESAMLQPTDSSEIDDASLKKDNDVKVESRTESTYNKGQDESLEKTSALDVDAADYEDKEQINNKNDSASLSETKASSNDEFDDSKEYQE</sequence>
<comment type="caution">
    <text evidence="5">The sequence shown here is derived from an EMBL/GenBank/DDBJ whole genome shotgun (WGS) entry which is preliminary data.</text>
</comment>
<keyword evidence="1 2" id="KW-0175">Coiled coil</keyword>
<feature type="region of interest" description="Disordered" evidence="3">
    <location>
        <begin position="574"/>
        <end position="734"/>
    </location>
</feature>
<dbReference type="EMBL" id="JBEVYD010000009">
    <property type="protein sequence ID" value="KAL3230450.1"/>
    <property type="molecule type" value="Genomic_DNA"/>
</dbReference>
<dbReference type="Pfam" id="PF06428">
    <property type="entry name" value="Sec2p"/>
    <property type="match status" value="1"/>
</dbReference>
<evidence type="ECO:0000259" key="4">
    <source>
        <dbReference type="Pfam" id="PF06428"/>
    </source>
</evidence>
<feature type="compositionally biased region" description="Polar residues" evidence="3">
    <location>
        <begin position="586"/>
        <end position="596"/>
    </location>
</feature>
<evidence type="ECO:0000256" key="1">
    <source>
        <dbReference type="ARBA" id="ARBA00023054"/>
    </source>
</evidence>
<accession>A0ABR4NQM4</accession>
<proteinExistence type="predicted"/>
<dbReference type="Pfam" id="PF25555">
    <property type="entry name" value="RAB3A-like_C"/>
    <property type="match status" value="1"/>
</dbReference>
<evidence type="ECO:0000256" key="2">
    <source>
        <dbReference type="SAM" id="Coils"/>
    </source>
</evidence>
<dbReference type="PANTHER" id="PTHR14430:SF0">
    <property type="entry name" value="SEC2P DOMAIN-CONTAINING PROTEIN"/>
    <property type="match status" value="1"/>
</dbReference>
<dbReference type="SUPFAM" id="SSF144284">
    <property type="entry name" value="Sec2 N-terminal region"/>
    <property type="match status" value="1"/>
</dbReference>
<dbReference type="CDD" id="cd21044">
    <property type="entry name" value="Rab11BD_RAB3IP_like"/>
    <property type="match status" value="1"/>
</dbReference>
<dbReference type="Gene3D" id="6.10.140.910">
    <property type="match status" value="1"/>
</dbReference>
<evidence type="ECO:0000256" key="3">
    <source>
        <dbReference type="SAM" id="MobiDB-lite"/>
    </source>
</evidence>
<dbReference type="PANTHER" id="PTHR14430">
    <property type="entry name" value="RABIN3-RELATED"/>
    <property type="match status" value="1"/>
</dbReference>
<feature type="compositionally biased region" description="Basic and acidic residues" evidence="3">
    <location>
        <begin position="597"/>
        <end position="609"/>
    </location>
</feature>
<reference evidence="5 6" key="1">
    <citation type="submission" date="2024-05" db="EMBL/GenBank/DDBJ databases">
        <title>Long read based assembly of the Candida bracarensis genome reveals expanded adhesin content.</title>
        <authorList>
            <person name="Marcet-Houben M."/>
            <person name="Ksiezopolska E."/>
            <person name="Gabaldon T."/>
        </authorList>
    </citation>
    <scope>NUCLEOTIDE SEQUENCE [LARGE SCALE GENOMIC DNA]</scope>
    <source>
        <strain evidence="5 6">CBM6</strain>
    </source>
</reference>